<gene>
    <name evidence="1" type="ORF">HDG70_000897</name>
</gene>
<dbReference type="RefSeq" id="WP_028052171.1">
    <property type="nucleotide sequence ID" value="NZ_ATYG01000015.1"/>
</dbReference>
<comment type="caution">
    <text evidence="1">The sequence shown here is derived from an EMBL/GenBank/DDBJ whole genome shotgun (WGS) entry which is preliminary data.</text>
</comment>
<organism evidence="1 2">
    <name type="scientific">Carboxydothermus ferrireducens DSM 11255</name>
    <dbReference type="NCBI Taxonomy" id="1119529"/>
    <lineage>
        <taxon>Bacteria</taxon>
        <taxon>Bacillati</taxon>
        <taxon>Bacillota</taxon>
        <taxon>Clostridia</taxon>
        <taxon>Thermoanaerobacterales</taxon>
        <taxon>Thermoanaerobacteraceae</taxon>
        <taxon>Carboxydothermus</taxon>
    </lineage>
</organism>
<evidence type="ECO:0000313" key="2">
    <source>
        <dbReference type="Proteomes" id="UP000604066"/>
    </source>
</evidence>
<evidence type="ECO:0000313" key="1">
    <source>
        <dbReference type="EMBL" id="NYE57191.1"/>
    </source>
</evidence>
<keyword evidence="2" id="KW-1185">Reference proteome</keyword>
<name>A0ABX2RAM8_9THEO</name>
<sequence length="69" mass="7970">MVAYLQTYPNRERAIVQKILNSRALKNNLKEVVVMYPGMGYIKIELINQVNSQYLKISGVLRVLEEVNC</sequence>
<dbReference type="Proteomes" id="UP000604066">
    <property type="component" value="Unassembled WGS sequence"/>
</dbReference>
<proteinExistence type="predicted"/>
<accession>A0ABX2RAM8</accession>
<protein>
    <submittedName>
        <fullName evidence="1">Uncharacterized protein</fullName>
    </submittedName>
</protein>
<reference evidence="1 2" key="1">
    <citation type="submission" date="2020-07" db="EMBL/GenBank/DDBJ databases">
        <title>Genomic Encyclopedia of Type Strains, Phase III (KMG-III): the genomes of soil and plant-associated and newly described type strains.</title>
        <authorList>
            <person name="Whitman W."/>
        </authorList>
    </citation>
    <scope>NUCLEOTIDE SEQUENCE [LARGE SCALE GENOMIC DNA]</scope>
    <source>
        <strain evidence="1 2">DSM 11255</strain>
    </source>
</reference>
<dbReference type="EMBL" id="JACCBS010000001">
    <property type="protein sequence ID" value="NYE57191.1"/>
    <property type="molecule type" value="Genomic_DNA"/>
</dbReference>